<name>A0ABP8EUG2_9MICO</name>
<keyword evidence="1" id="KW-0472">Membrane</keyword>
<sequence length="278" mass="29212">MRARPVRDPGRPPVTVGAGRSVPAFLASVALLSAVFWALDPLLGDPLGALTGTDLPASALMFLVPGAAAVALTWRRGGRPAVRRLLTTATRRPRPRSRLWYVPTLLLMPAVVVASYAVVRLAGLPLPQQIVVPWAAVPVLLALYLVSGWCEQLGWTAYATDPLQARLGALGAALVLGLAWALIHVIPYAQAGHGTRWILGQCLYTVALRVLLSWIYANAGPGILAVTLCQASSNVAWSLFPNHGSHFDPVVAGILVGLAAVAVVVLSGPRTLAGRSTS</sequence>
<keyword evidence="1" id="KW-1133">Transmembrane helix</keyword>
<feature type="domain" description="CAAX prenyl protease 2/Lysostaphin resistance protein A-like" evidence="2">
    <location>
        <begin position="134"/>
        <end position="235"/>
    </location>
</feature>
<evidence type="ECO:0000313" key="3">
    <source>
        <dbReference type="EMBL" id="GAA4287627.1"/>
    </source>
</evidence>
<feature type="transmembrane region" description="Helical" evidence="1">
    <location>
        <begin position="21"/>
        <end position="39"/>
    </location>
</feature>
<feature type="transmembrane region" description="Helical" evidence="1">
    <location>
        <begin position="167"/>
        <end position="186"/>
    </location>
</feature>
<proteinExistence type="predicted"/>
<keyword evidence="4" id="KW-1185">Reference proteome</keyword>
<feature type="transmembrane region" description="Helical" evidence="1">
    <location>
        <begin position="246"/>
        <end position="266"/>
    </location>
</feature>
<gene>
    <name evidence="3" type="ORF">GCM10022262_19860</name>
</gene>
<organism evidence="3 4">
    <name type="scientific">Georgenia daeguensis</name>
    <dbReference type="NCBI Taxonomy" id="908355"/>
    <lineage>
        <taxon>Bacteria</taxon>
        <taxon>Bacillati</taxon>
        <taxon>Actinomycetota</taxon>
        <taxon>Actinomycetes</taxon>
        <taxon>Micrococcales</taxon>
        <taxon>Bogoriellaceae</taxon>
        <taxon>Georgenia</taxon>
    </lineage>
</organism>
<feature type="transmembrane region" description="Helical" evidence="1">
    <location>
        <begin position="130"/>
        <end position="146"/>
    </location>
</feature>
<dbReference type="Proteomes" id="UP001499841">
    <property type="component" value="Unassembled WGS sequence"/>
</dbReference>
<accession>A0ABP8EUG2</accession>
<feature type="transmembrane region" description="Helical" evidence="1">
    <location>
        <begin position="59"/>
        <end position="78"/>
    </location>
</feature>
<dbReference type="InterPro" id="IPR003675">
    <property type="entry name" value="Rce1/LyrA-like_dom"/>
</dbReference>
<protein>
    <recommendedName>
        <fullName evidence="2">CAAX prenyl protease 2/Lysostaphin resistance protein A-like domain-containing protein</fullName>
    </recommendedName>
</protein>
<evidence type="ECO:0000313" key="4">
    <source>
        <dbReference type="Proteomes" id="UP001499841"/>
    </source>
</evidence>
<dbReference type="EMBL" id="BAABBA010000008">
    <property type="protein sequence ID" value="GAA4287627.1"/>
    <property type="molecule type" value="Genomic_DNA"/>
</dbReference>
<reference evidence="4" key="1">
    <citation type="journal article" date="2019" name="Int. J. Syst. Evol. Microbiol.">
        <title>The Global Catalogue of Microorganisms (GCM) 10K type strain sequencing project: providing services to taxonomists for standard genome sequencing and annotation.</title>
        <authorList>
            <consortium name="The Broad Institute Genomics Platform"/>
            <consortium name="The Broad Institute Genome Sequencing Center for Infectious Disease"/>
            <person name="Wu L."/>
            <person name="Ma J."/>
        </authorList>
    </citation>
    <scope>NUCLEOTIDE SEQUENCE [LARGE SCALE GENOMIC DNA]</scope>
    <source>
        <strain evidence="4">JCM 17459</strain>
    </source>
</reference>
<dbReference type="Pfam" id="PF02517">
    <property type="entry name" value="Rce1-like"/>
    <property type="match status" value="1"/>
</dbReference>
<evidence type="ECO:0000259" key="2">
    <source>
        <dbReference type="Pfam" id="PF02517"/>
    </source>
</evidence>
<evidence type="ECO:0000256" key="1">
    <source>
        <dbReference type="SAM" id="Phobius"/>
    </source>
</evidence>
<comment type="caution">
    <text evidence="3">The sequence shown here is derived from an EMBL/GenBank/DDBJ whole genome shotgun (WGS) entry which is preliminary data.</text>
</comment>
<feature type="transmembrane region" description="Helical" evidence="1">
    <location>
        <begin position="99"/>
        <end position="118"/>
    </location>
</feature>
<keyword evidence="1" id="KW-0812">Transmembrane</keyword>
<dbReference type="RefSeq" id="WP_345040522.1">
    <property type="nucleotide sequence ID" value="NZ_BAABBA010000008.1"/>
</dbReference>